<comment type="similarity">
    <text evidence="2">In the N-terminal section; belongs to the phytochrome family.</text>
</comment>
<dbReference type="Proteomes" id="UP000518605">
    <property type="component" value="Unassembled WGS sequence"/>
</dbReference>
<keyword evidence="5" id="KW-0808">Transferase</keyword>
<dbReference type="FunFam" id="3.30.565.10:FF:000010">
    <property type="entry name" value="Sensor histidine kinase RcsC"/>
    <property type="match status" value="1"/>
</dbReference>
<comment type="catalytic activity">
    <reaction evidence="1">
        <text>ATP + protein L-histidine = ADP + protein N-phospho-L-histidine.</text>
        <dbReference type="EC" id="2.7.13.3"/>
    </reaction>
</comment>
<evidence type="ECO:0000256" key="7">
    <source>
        <dbReference type="ARBA" id="ARBA00022777"/>
    </source>
</evidence>
<protein>
    <recommendedName>
        <fullName evidence="12">Circadian input-output histidine kinase CikA</fullName>
        <ecNumber evidence="3">2.7.13.3</ecNumber>
    </recommendedName>
    <alternativeName>
        <fullName evidence="11">Sensory/regulatory protein RpfC</fullName>
    </alternativeName>
</protein>
<evidence type="ECO:0000313" key="18">
    <source>
        <dbReference type="EMBL" id="MBB3154133.1"/>
    </source>
</evidence>
<evidence type="ECO:0000256" key="8">
    <source>
        <dbReference type="ARBA" id="ARBA00022840"/>
    </source>
</evidence>
<evidence type="ECO:0000256" key="11">
    <source>
        <dbReference type="ARBA" id="ARBA00068150"/>
    </source>
</evidence>
<evidence type="ECO:0000256" key="3">
    <source>
        <dbReference type="ARBA" id="ARBA00012438"/>
    </source>
</evidence>
<evidence type="ECO:0000256" key="1">
    <source>
        <dbReference type="ARBA" id="ARBA00000085"/>
    </source>
</evidence>
<comment type="caution">
    <text evidence="18">The sequence shown here is derived from an EMBL/GenBank/DDBJ whole genome shotgun (WGS) entry which is preliminary data.</text>
</comment>
<evidence type="ECO:0000259" key="14">
    <source>
        <dbReference type="PROSITE" id="PS50109"/>
    </source>
</evidence>
<dbReference type="InterPro" id="IPR004358">
    <property type="entry name" value="Sig_transdc_His_kin-like_C"/>
</dbReference>
<dbReference type="AlphaFoldDB" id="A0A7W5GC58"/>
<dbReference type="SUPFAM" id="SSF52172">
    <property type="entry name" value="CheY-like"/>
    <property type="match status" value="1"/>
</dbReference>
<dbReference type="PROSITE" id="PS50110">
    <property type="entry name" value="RESPONSE_REGULATORY"/>
    <property type="match status" value="1"/>
</dbReference>
<evidence type="ECO:0000256" key="5">
    <source>
        <dbReference type="ARBA" id="ARBA00022679"/>
    </source>
</evidence>
<dbReference type="CDD" id="cd00130">
    <property type="entry name" value="PAS"/>
    <property type="match status" value="3"/>
</dbReference>
<dbReference type="InterPro" id="IPR013655">
    <property type="entry name" value="PAS_fold_3"/>
</dbReference>
<keyword evidence="8" id="KW-0067">ATP-binding</keyword>
<keyword evidence="7" id="KW-0418">Kinase</keyword>
<dbReference type="InterPro" id="IPR036890">
    <property type="entry name" value="HATPase_C_sf"/>
</dbReference>
<dbReference type="PROSITE" id="PS50109">
    <property type="entry name" value="HIS_KIN"/>
    <property type="match status" value="1"/>
</dbReference>
<dbReference type="Pfam" id="PF02518">
    <property type="entry name" value="HATPase_c"/>
    <property type="match status" value="1"/>
</dbReference>
<dbReference type="RefSeq" id="WP_183567018.1">
    <property type="nucleotide sequence ID" value="NZ_CBCSLB010000014.1"/>
</dbReference>
<evidence type="ECO:0000256" key="12">
    <source>
        <dbReference type="ARBA" id="ARBA00074306"/>
    </source>
</evidence>
<feature type="domain" description="Histidine kinase" evidence="14">
    <location>
        <begin position="412"/>
        <end position="634"/>
    </location>
</feature>
<dbReference type="Gene3D" id="3.40.50.2300">
    <property type="match status" value="1"/>
</dbReference>
<dbReference type="EC" id="2.7.13.3" evidence="3"/>
<keyword evidence="19" id="KW-1185">Reference proteome</keyword>
<dbReference type="InterPro" id="IPR003594">
    <property type="entry name" value="HATPase_dom"/>
</dbReference>
<proteinExistence type="inferred from homology"/>
<name>A0A7W5GC58_9BACL</name>
<dbReference type="EMBL" id="JACHXW010000014">
    <property type="protein sequence ID" value="MBB3154133.1"/>
    <property type="molecule type" value="Genomic_DNA"/>
</dbReference>
<dbReference type="Gene3D" id="3.30.450.20">
    <property type="entry name" value="PAS domain"/>
    <property type="match status" value="3"/>
</dbReference>
<feature type="domain" description="PAS" evidence="16">
    <location>
        <begin position="30"/>
        <end position="103"/>
    </location>
</feature>
<dbReference type="SMART" id="SM00448">
    <property type="entry name" value="REC"/>
    <property type="match status" value="1"/>
</dbReference>
<dbReference type="CDD" id="cd00082">
    <property type="entry name" value="HisKA"/>
    <property type="match status" value="1"/>
</dbReference>
<dbReference type="InterPro" id="IPR011006">
    <property type="entry name" value="CheY-like_superfamily"/>
</dbReference>
<dbReference type="SUPFAM" id="SSF55874">
    <property type="entry name" value="ATPase domain of HSP90 chaperone/DNA topoisomerase II/histidine kinase"/>
    <property type="match status" value="1"/>
</dbReference>
<dbReference type="SUPFAM" id="SSF47384">
    <property type="entry name" value="Homodimeric domain of signal transducing histidine kinase"/>
    <property type="match status" value="1"/>
</dbReference>
<evidence type="ECO:0000256" key="13">
    <source>
        <dbReference type="PROSITE-ProRule" id="PRU00169"/>
    </source>
</evidence>
<keyword evidence="6" id="KW-0547">Nucleotide-binding</keyword>
<dbReference type="SMART" id="SM00387">
    <property type="entry name" value="HATPase_c"/>
    <property type="match status" value="1"/>
</dbReference>
<keyword evidence="9" id="KW-0902">Two-component regulatory system</keyword>
<reference evidence="18 19" key="1">
    <citation type="submission" date="2020-08" db="EMBL/GenBank/DDBJ databases">
        <title>Genomic Encyclopedia of Type Strains, Phase III (KMG-III): the genomes of soil and plant-associated and newly described type strains.</title>
        <authorList>
            <person name="Whitman W."/>
        </authorList>
    </citation>
    <scope>NUCLEOTIDE SEQUENCE [LARGE SCALE GENOMIC DNA]</scope>
    <source>
        <strain evidence="18 19">CECT 8234</strain>
    </source>
</reference>
<dbReference type="Pfam" id="PF00512">
    <property type="entry name" value="HisKA"/>
    <property type="match status" value="1"/>
</dbReference>
<evidence type="ECO:0000256" key="4">
    <source>
        <dbReference type="ARBA" id="ARBA00022553"/>
    </source>
</evidence>
<dbReference type="InterPro" id="IPR001789">
    <property type="entry name" value="Sig_transdc_resp-reg_receiver"/>
</dbReference>
<evidence type="ECO:0000256" key="9">
    <source>
        <dbReference type="ARBA" id="ARBA00023012"/>
    </source>
</evidence>
<feature type="domain" description="PAC" evidence="17">
    <location>
        <begin position="228"/>
        <end position="279"/>
    </location>
</feature>
<dbReference type="Pfam" id="PF00072">
    <property type="entry name" value="Response_reg"/>
    <property type="match status" value="1"/>
</dbReference>
<evidence type="ECO:0000256" key="6">
    <source>
        <dbReference type="ARBA" id="ARBA00022741"/>
    </source>
</evidence>
<dbReference type="GO" id="GO:0005524">
    <property type="term" value="F:ATP binding"/>
    <property type="evidence" value="ECO:0007669"/>
    <property type="project" value="UniProtKB-KW"/>
</dbReference>
<dbReference type="InterPro" id="IPR003661">
    <property type="entry name" value="HisK_dim/P_dom"/>
</dbReference>
<dbReference type="Pfam" id="PF08447">
    <property type="entry name" value="PAS_3"/>
    <property type="match status" value="2"/>
</dbReference>
<dbReference type="FunFam" id="1.10.287.130:FF:000002">
    <property type="entry name" value="Two-component osmosensing histidine kinase"/>
    <property type="match status" value="1"/>
</dbReference>
<dbReference type="PROSITE" id="PS50112">
    <property type="entry name" value="PAS"/>
    <property type="match status" value="3"/>
</dbReference>
<dbReference type="PANTHER" id="PTHR45339">
    <property type="entry name" value="HYBRID SIGNAL TRANSDUCTION HISTIDINE KINASE J"/>
    <property type="match status" value="1"/>
</dbReference>
<dbReference type="SMART" id="SM00388">
    <property type="entry name" value="HisKA"/>
    <property type="match status" value="1"/>
</dbReference>
<dbReference type="GO" id="GO:0000155">
    <property type="term" value="F:phosphorelay sensor kinase activity"/>
    <property type="evidence" value="ECO:0007669"/>
    <property type="project" value="InterPro"/>
</dbReference>
<evidence type="ECO:0000259" key="15">
    <source>
        <dbReference type="PROSITE" id="PS50110"/>
    </source>
</evidence>
<keyword evidence="4 13" id="KW-0597">Phosphoprotein</keyword>
<dbReference type="PROSITE" id="PS50113">
    <property type="entry name" value="PAC"/>
    <property type="match status" value="3"/>
</dbReference>
<evidence type="ECO:0000256" key="10">
    <source>
        <dbReference type="ARBA" id="ARBA00064003"/>
    </source>
</evidence>
<dbReference type="InterPro" id="IPR001610">
    <property type="entry name" value="PAC"/>
</dbReference>
<accession>A0A7W5GC58</accession>
<feature type="domain" description="PAC" evidence="17">
    <location>
        <begin position="98"/>
        <end position="155"/>
    </location>
</feature>
<dbReference type="InterPro" id="IPR000014">
    <property type="entry name" value="PAS"/>
</dbReference>
<feature type="domain" description="PAS" evidence="16">
    <location>
        <begin position="156"/>
        <end position="226"/>
    </location>
</feature>
<dbReference type="NCBIfam" id="TIGR00229">
    <property type="entry name" value="sensory_box"/>
    <property type="match status" value="3"/>
</dbReference>
<dbReference type="InterPro" id="IPR000700">
    <property type="entry name" value="PAS-assoc_C"/>
</dbReference>
<feature type="modified residue" description="4-aspartylphosphate" evidence="13">
    <location>
        <position position="717"/>
    </location>
</feature>
<feature type="domain" description="Response regulatory" evidence="15">
    <location>
        <begin position="668"/>
        <end position="785"/>
    </location>
</feature>
<dbReference type="SMART" id="SM00091">
    <property type="entry name" value="PAS"/>
    <property type="match status" value="3"/>
</dbReference>
<dbReference type="Gene3D" id="3.30.565.10">
    <property type="entry name" value="Histidine kinase-like ATPase, C-terminal domain"/>
    <property type="match status" value="1"/>
</dbReference>
<dbReference type="PANTHER" id="PTHR45339:SF1">
    <property type="entry name" value="HYBRID SIGNAL TRANSDUCTION HISTIDINE KINASE J"/>
    <property type="match status" value="1"/>
</dbReference>
<comment type="subunit">
    <text evidence="10">At low DSF concentrations, interacts with RpfF.</text>
</comment>
<evidence type="ECO:0000313" key="19">
    <source>
        <dbReference type="Proteomes" id="UP000518605"/>
    </source>
</evidence>
<dbReference type="Gene3D" id="1.10.287.130">
    <property type="match status" value="1"/>
</dbReference>
<evidence type="ECO:0000259" key="17">
    <source>
        <dbReference type="PROSITE" id="PS50113"/>
    </source>
</evidence>
<dbReference type="SUPFAM" id="SSF55785">
    <property type="entry name" value="PYP-like sensor domain (PAS domain)"/>
    <property type="match status" value="3"/>
</dbReference>
<dbReference type="CDD" id="cd16922">
    <property type="entry name" value="HATPase_EvgS-ArcB-TorS-like"/>
    <property type="match status" value="1"/>
</dbReference>
<dbReference type="GO" id="GO:0006355">
    <property type="term" value="P:regulation of DNA-templated transcription"/>
    <property type="evidence" value="ECO:0007669"/>
    <property type="project" value="InterPro"/>
</dbReference>
<dbReference type="InterPro" id="IPR013767">
    <property type="entry name" value="PAS_fold"/>
</dbReference>
<feature type="domain" description="PAC" evidence="17">
    <location>
        <begin position="347"/>
        <end position="398"/>
    </location>
</feature>
<evidence type="ECO:0000259" key="16">
    <source>
        <dbReference type="PROSITE" id="PS50112"/>
    </source>
</evidence>
<dbReference type="Pfam" id="PF00989">
    <property type="entry name" value="PAS"/>
    <property type="match status" value="1"/>
</dbReference>
<dbReference type="InterPro" id="IPR005467">
    <property type="entry name" value="His_kinase_dom"/>
</dbReference>
<dbReference type="InterPro" id="IPR035965">
    <property type="entry name" value="PAS-like_dom_sf"/>
</dbReference>
<dbReference type="SMART" id="SM00086">
    <property type="entry name" value="PAC"/>
    <property type="match status" value="3"/>
</dbReference>
<dbReference type="CDD" id="cd17546">
    <property type="entry name" value="REC_hyHK_CKI1_RcsC-like"/>
    <property type="match status" value="1"/>
</dbReference>
<dbReference type="InterPro" id="IPR036097">
    <property type="entry name" value="HisK_dim/P_sf"/>
</dbReference>
<feature type="domain" description="PAS" evidence="16">
    <location>
        <begin position="287"/>
        <end position="321"/>
    </location>
</feature>
<dbReference type="PRINTS" id="PR00344">
    <property type="entry name" value="BCTRLSENSOR"/>
</dbReference>
<organism evidence="18 19">
    <name type="scientific">Paenibacillus endophyticus</name>
    <dbReference type="NCBI Taxonomy" id="1294268"/>
    <lineage>
        <taxon>Bacteria</taxon>
        <taxon>Bacillati</taxon>
        <taxon>Bacillota</taxon>
        <taxon>Bacilli</taxon>
        <taxon>Bacillales</taxon>
        <taxon>Paenibacillaceae</taxon>
        <taxon>Paenibacillus</taxon>
    </lineage>
</organism>
<sequence length="785" mass="88165">MADDPRDSFITQQAYEIAALRSQIEELKRSERRHRMLTEVSPNWIALIKPGENTTINYSSPSCRSLLGYEPEEMIGMNCMSLMHPEDRDNVREFLFDKDTEGRILKSRCLHKDGQYKWVEFSIRYLFDDQGNPGEIIAISRDITDTIHADKLVQESEQRYKSLFDHNPAAVYSMNLDGDYLTANANLEKITGYKLEELIGMYWGPIVHPKDLHKTLYHFNLAKQGEPQSYDLTIIHKSGHLVEINSTNVPIIVNGEIVGVYGITVDITERQRYLEHIENLSGQNKLILDSVSEGILGTDSFGKAMFLNPAGEEMLGFKEEENEHAGRSLPTDDHPLVQAIREGRPHYNSEAIFWRNDGSTFLAEYHAAPLWDKGELKGSVVVFRDITGEKEILRAKESAEKADRAKSEFLAMMSHEIRTPMNGIIGMTELLIETELLEEQRVYAATIKESGYALLRILNEMLDFSQIEAGKLDLHQEDIQLAPLLQSAIELFSPRASSQGIKLSFRLEEHIPSTLIGDGSRLRQILVNLIGNAVKFTNQGKVSLSVEMLSTRNPNECLLQFLVTDTGIGIPDDKLDLLFQSFSQLHPAMNRKYGGTGLGLAISKKLVELMGGAIGVKSRENEGSTFCFTLPFRTIQKETVQEPLSPLNGIETSNKPAILSKVNEGPLNILIADDDAVNRFLLTTLLRKLGYEPKWAQDGDETVKAVTLEDFDIVFMDLQMPGKNGLEAAATIRQLQGKTKRPVIVAVTALARKEDRDLCLASGMDDYICKPLGANEVKRVLKHWA</sequence>
<gene>
    <name evidence="18" type="ORF">FHS16_004209</name>
</gene>
<evidence type="ECO:0000256" key="2">
    <source>
        <dbReference type="ARBA" id="ARBA00006402"/>
    </source>
</evidence>